<evidence type="ECO:0000256" key="3">
    <source>
        <dbReference type="ARBA" id="ARBA00022692"/>
    </source>
</evidence>
<protein>
    <submittedName>
        <fullName evidence="7">Adenosine 3-phospho 5-phosphosulfate transporter 2</fullName>
    </submittedName>
</protein>
<dbReference type="Pfam" id="PF08449">
    <property type="entry name" value="UAA"/>
    <property type="match status" value="1"/>
</dbReference>
<dbReference type="Proteomes" id="UP000037460">
    <property type="component" value="Unassembled WGS sequence"/>
</dbReference>
<keyword evidence="4 6" id="KW-1133">Transmembrane helix</keyword>
<gene>
    <name evidence="7" type="ORF">Ctob_008004</name>
</gene>
<feature type="transmembrane region" description="Helical" evidence="6">
    <location>
        <begin position="57"/>
        <end position="76"/>
    </location>
</feature>
<dbReference type="GO" id="GO:0000139">
    <property type="term" value="C:Golgi membrane"/>
    <property type="evidence" value="ECO:0007669"/>
    <property type="project" value="TreeGrafter"/>
</dbReference>
<evidence type="ECO:0000313" key="8">
    <source>
        <dbReference type="Proteomes" id="UP000037460"/>
    </source>
</evidence>
<dbReference type="PANTHER" id="PTHR10778">
    <property type="entry name" value="SOLUTE CARRIER FAMILY 35 MEMBER B"/>
    <property type="match status" value="1"/>
</dbReference>
<dbReference type="PANTHER" id="PTHR10778:SF8">
    <property type="entry name" value="ADENOSINE 3'-PHOSPHO 5'-PHOSPHOSULFATE TRANSPORTER 2"/>
    <property type="match status" value="1"/>
</dbReference>
<proteinExistence type="predicted"/>
<evidence type="ECO:0000256" key="6">
    <source>
        <dbReference type="SAM" id="Phobius"/>
    </source>
</evidence>
<reference evidence="8" key="1">
    <citation type="journal article" date="2015" name="PLoS Genet.">
        <title>Genome Sequence and Transcriptome Analyses of Chrysochromulina tobin: Metabolic Tools for Enhanced Algal Fitness in the Prominent Order Prymnesiales (Haptophyceae).</title>
        <authorList>
            <person name="Hovde B.T."/>
            <person name="Deodato C.R."/>
            <person name="Hunsperger H.M."/>
            <person name="Ryken S.A."/>
            <person name="Yost W."/>
            <person name="Jha R.K."/>
            <person name="Patterson J."/>
            <person name="Monnat R.J. Jr."/>
            <person name="Barlow S.B."/>
            <person name="Starkenburg S.R."/>
            <person name="Cattolico R.A."/>
        </authorList>
    </citation>
    <scope>NUCLEOTIDE SEQUENCE</scope>
    <source>
        <strain evidence="8">CCMP291</strain>
    </source>
</reference>
<dbReference type="OrthoDB" id="438495at2759"/>
<sequence>MALLKVSMIYVGTTTLTKTSLRYIDMPTQTVLKSAKLLPVMAGSILILGKRYSPREWFAAACLCAGIALFNLSTHFPEPRATLAGALCIVIALACDALLGPYQKRVMDAGITVAELMCAQSACGGVLMLFTCVLDGTLGPGLYLLVSDARVCATLMSWTLCITAGTALVLRLVDEYSAVTAIVVTTVRKALTLFASFILFPKHIGIGHPLGAALVFGSAFITLKKPPPRRQAEQQPLLPVHSFVRS</sequence>
<comment type="caution">
    <text evidence="7">The sequence shown here is derived from an EMBL/GenBank/DDBJ whole genome shotgun (WGS) entry which is preliminary data.</text>
</comment>
<evidence type="ECO:0000256" key="2">
    <source>
        <dbReference type="ARBA" id="ARBA00022448"/>
    </source>
</evidence>
<feature type="transmembrane region" description="Helical" evidence="6">
    <location>
        <begin position="82"/>
        <end position="102"/>
    </location>
</feature>
<feature type="transmembrane region" description="Helical" evidence="6">
    <location>
        <begin position="206"/>
        <end position="223"/>
    </location>
</feature>
<keyword evidence="2" id="KW-0813">Transport</keyword>
<dbReference type="SUPFAM" id="SSF103481">
    <property type="entry name" value="Multidrug resistance efflux transporter EmrE"/>
    <property type="match status" value="1"/>
</dbReference>
<dbReference type="EMBL" id="JWZX01002969">
    <property type="protein sequence ID" value="KOO25481.1"/>
    <property type="molecule type" value="Genomic_DNA"/>
</dbReference>
<feature type="transmembrane region" description="Helical" evidence="6">
    <location>
        <begin position="122"/>
        <end position="143"/>
    </location>
</feature>
<dbReference type="GO" id="GO:0046964">
    <property type="term" value="F:3'-phosphoadenosine 5'-phosphosulfate transmembrane transporter activity"/>
    <property type="evidence" value="ECO:0007669"/>
    <property type="project" value="TreeGrafter"/>
</dbReference>
<evidence type="ECO:0000313" key="7">
    <source>
        <dbReference type="EMBL" id="KOO25481.1"/>
    </source>
</evidence>
<evidence type="ECO:0000256" key="4">
    <source>
        <dbReference type="ARBA" id="ARBA00022989"/>
    </source>
</evidence>
<dbReference type="AlphaFoldDB" id="A0A0M0JFX2"/>
<organism evidence="7 8">
    <name type="scientific">Chrysochromulina tobinii</name>
    <dbReference type="NCBI Taxonomy" id="1460289"/>
    <lineage>
        <taxon>Eukaryota</taxon>
        <taxon>Haptista</taxon>
        <taxon>Haptophyta</taxon>
        <taxon>Prymnesiophyceae</taxon>
        <taxon>Prymnesiales</taxon>
        <taxon>Chrysochromulinaceae</taxon>
        <taxon>Chrysochromulina</taxon>
    </lineage>
</organism>
<evidence type="ECO:0000256" key="1">
    <source>
        <dbReference type="ARBA" id="ARBA00004141"/>
    </source>
</evidence>
<keyword evidence="8" id="KW-1185">Reference proteome</keyword>
<dbReference type="InterPro" id="IPR013657">
    <property type="entry name" value="SCL35B1-4/HUT1"/>
</dbReference>
<keyword evidence="3 6" id="KW-0812">Transmembrane</keyword>
<feature type="transmembrane region" description="Helical" evidence="6">
    <location>
        <begin position="155"/>
        <end position="173"/>
    </location>
</feature>
<keyword evidence="5 6" id="KW-0472">Membrane</keyword>
<accession>A0A0M0JFX2</accession>
<feature type="transmembrane region" description="Helical" evidence="6">
    <location>
        <begin position="180"/>
        <end position="200"/>
    </location>
</feature>
<dbReference type="GO" id="GO:0005789">
    <property type="term" value="C:endoplasmic reticulum membrane"/>
    <property type="evidence" value="ECO:0007669"/>
    <property type="project" value="TreeGrafter"/>
</dbReference>
<dbReference type="InterPro" id="IPR037185">
    <property type="entry name" value="EmrE-like"/>
</dbReference>
<evidence type="ECO:0000256" key="5">
    <source>
        <dbReference type="ARBA" id="ARBA00023136"/>
    </source>
</evidence>
<name>A0A0M0JFX2_9EUKA</name>
<comment type="subcellular location">
    <subcellularLocation>
        <location evidence="1">Membrane</location>
        <topology evidence="1">Multi-pass membrane protein</topology>
    </subcellularLocation>
</comment>